<protein>
    <submittedName>
        <fullName evidence="2">Uncharacterized protein</fullName>
    </submittedName>
</protein>
<dbReference type="EMBL" id="LR738855">
    <property type="protein sequence ID" value="VZH86092.1"/>
    <property type="molecule type" value="Genomic_DNA"/>
</dbReference>
<evidence type="ECO:0000313" key="3">
    <source>
        <dbReference type="Proteomes" id="UP000423525"/>
    </source>
</evidence>
<keyword evidence="1" id="KW-1133">Transmembrane helix</keyword>
<reference evidence="2 3" key="1">
    <citation type="submission" date="2019-11" db="EMBL/GenBank/DDBJ databases">
        <authorList>
            <person name="Brisse S."/>
        </authorList>
    </citation>
    <scope>NUCLEOTIDE SEQUENCE [LARGE SCALE GENOMIC DNA]</scope>
    <source>
        <strain evidence="2">FRC0190</strain>
    </source>
</reference>
<keyword evidence="1" id="KW-0472">Membrane</keyword>
<proteinExistence type="predicted"/>
<dbReference type="RefSeq" id="WP_155874062.1">
    <property type="nucleotide sequence ID" value="NZ_CP168248.1"/>
</dbReference>
<gene>
    <name evidence="2" type="ORF">FRC0190_02029</name>
</gene>
<sequence length="73" mass="7851">MSNFTNPQKVVRAFTAVITGCWVYCLVVAPILSEQSYADVAIEKSKDIGIGFTIAALLVGAIWLFIANKKSSA</sequence>
<keyword evidence="1" id="KW-0812">Transmembrane</keyword>
<evidence type="ECO:0000313" key="2">
    <source>
        <dbReference type="EMBL" id="VZH86092.1"/>
    </source>
</evidence>
<evidence type="ECO:0000256" key="1">
    <source>
        <dbReference type="SAM" id="Phobius"/>
    </source>
</evidence>
<dbReference type="AlphaFoldDB" id="A0A6I8MIS8"/>
<organism evidence="2 3">
    <name type="scientific">Corynebacterium rouxii</name>
    <dbReference type="NCBI Taxonomy" id="2719119"/>
    <lineage>
        <taxon>Bacteria</taxon>
        <taxon>Bacillati</taxon>
        <taxon>Actinomycetota</taxon>
        <taxon>Actinomycetes</taxon>
        <taxon>Mycobacteriales</taxon>
        <taxon>Corynebacteriaceae</taxon>
        <taxon>Corynebacterium</taxon>
    </lineage>
</organism>
<feature type="transmembrane region" description="Helical" evidence="1">
    <location>
        <begin position="48"/>
        <end position="67"/>
    </location>
</feature>
<accession>A0A6I8MIS8</accession>
<feature type="transmembrane region" description="Helical" evidence="1">
    <location>
        <begin position="12"/>
        <end position="33"/>
    </location>
</feature>
<name>A0A6I8MIS8_9CORY</name>
<dbReference type="KEGG" id="crf:FRC0190_02029"/>
<dbReference type="Proteomes" id="UP000423525">
    <property type="component" value="Chromosome"/>
</dbReference>